<reference evidence="2 3" key="1">
    <citation type="submission" date="2011-08" db="EMBL/GenBank/DDBJ databases">
        <authorList>
            <person name="Weinstock G."/>
            <person name="Sodergren E."/>
            <person name="Clifton S."/>
            <person name="Fulton L."/>
            <person name="Fulton B."/>
            <person name="Courtney L."/>
            <person name="Fronick C."/>
            <person name="Harrison M."/>
            <person name="Strong C."/>
            <person name="Farmer C."/>
            <person name="Delahaunty K."/>
            <person name="Markovic C."/>
            <person name="Hall O."/>
            <person name="Minx P."/>
            <person name="Tomlinson C."/>
            <person name="Mitreva M."/>
            <person name="Hou S."/>
            <person name="Chen J."/>
            <person name="Wollam A."/>
            <person name="Pepin K.H."/>
            <person name="Johnson M."/>
            <person name="Bhonagiri V."/>
            <person name="Zhang X."/>
            <person name="Suruliraj S."/>
            <person name="Warren W."/>
            <person name="Chinwalla A."/>
            <person name="Mardis E.R."/>
            <person name="Wilson R.K."/>
        </authorList>
    </citation>
    <scope>NUCLEOTIDE SEQUENCE [LARGE SCALE GENOMIC DNA]</scope>
    <source>
        <strain evidence="2 3">F0432</strain>
    </source>
</reference>
<gene>
    <name evidence="2" type="ORF">HMPREF9080_01814</name>
</gene>
<comment type="caution">
    <text evidence="2">The sequence shown here is derived from an EMBL/GenBank/DDBJ whole genome shotgun (WGS) entry which is preliminary data.</text>
</comment>
<protein>
    <submittedName>
        <fullName evidence="2">Uncharacterized protein</fullName>
    </submittedName>
</protein>
<dbReference type="Proteomes" id="UP000004750">
    <property type="component" value="Unassembled WGS sequence"/>
</dbReference>
<feature type="compositionally biased region" description="Basic residues" evidence="1">
    <location>
        <begin position="32"/>
        <end position="42"/>
    </location>
</feature>
<dbReference type="HOGENOM" id="CLU_3023597_0_0_6"/>
<evidence type="ECO:0000313" key="3">
    <source>
        <dbReference type="Proteomes" id="UP000004750"/>
    </source>
</evidence>
<name>G9ZGB2_9GAMM</name>
<dbReference type="EMBL" id="AGCM01000105">
    <property type="protein sequence ID" value="EHM53287.1"/>
    <property type="molecule type" value="Genomic_DNA"/>
</dbReference>
<dbReference type="STRING" id="797473.HMPREF9080_01814"/>
<dbReference type="AlphaFoldDB" id="G9ZGB2"/>
<organism evidence="2 3">
    <name type="scientific">Cardiobacterium valvarum F0432</name>
    <dbReference type="NCBI Taxonomy" id="797473"/>
    <lineage>
        <taxon>Bacteria</taxon>
        <taxon>Pseudomonadati</taxon>
        <taxon>Pseudomonadota</taxon>
        <taxon>Gammaproteobacteria</taxon>
        <taxon>Cardiobacteriales</taxon>
        <taxon>Cardiobacteriaceae</taxon>
        <taxon>Cardiobacterium</taxon>
    </lineage>
</organism>
<evidence type="ECO:0000256" key="1">
    <source>
        <dbReference type="SAM" id="MobiDB-lite"/>
    </source>
</evidence>
<proteinExistence type="predicted"/>
<feature type="region of interest" description="Disordered" evidence="1">
    <location>
        <begin position="27"/>
        <end position="55"/>
    </location>
</feature>
<accession>G9ZGB2</accession>
<evidence type="ECO:0000313" key="2">
    <source>
        <dbReference type="EMBL" id="EHM53287.1"/>
    </source>
</evidence>
<sequence length="55" mass="6183">MRSSWGCPCCPVWRDAQQGKVLTATADNPFPRLRKPGKVARRAGREEQLSAHCQM</sequence>